<feature type="domain" description="PI3K/PI4K catalytic" evidence="1">
    <location>
        <begin position="1"/>
        <end position="47"/>
    </location>
</feature>
<reference evidence="2" key="1">
    <citation type="submission" date="2014-11" db="EMBL/GenBank/DDBJ databases">
        <authorList>
            <person name="Amaro Gonzalez C."/>
        </authorList>
    </citation>
    <scope>NUCLEOTIDE SEQUENCE</scope>
</reference>
<dbReference type="InterPro" id="IPR000403">
    <property type="entry name" value="PI3/4_kinase_cat_dom"/>
</dbReference>
<organism evidence="2">
    <name type="scientific">Anguilla anguilla</name>
    <name type="common">European freshwater eel</name>
    <name type="synonym">Muraena anguilla</name>
    <dbReference type="NCBI Taxonomy" id="7936"/>
    <lineage>
        <taxon>Eukaryota</taxon>
        <taxon>Metazoa</taxon>
        <taxon>Chordata</taxon>
        <taxon>Craniata</taxon>
        <taxon>Vertebrata</taxon>
        <taxon>Euteleostomi</taxon>
        <taxon>Actinopterygii</taxon>
        <taxon>Neopterygii</taxon>
        <taxon>Teleostei</taxon>
        <taxon>Anguilliformes</taxon>
        <taxon>Anguillidae</taxon>
        <taxon>Anguilla</taxon>
    </lineage>
</organism>
<reference evidence="2" key="2">
    <citation type="journal article" date="2015" name="Fish Shellfish Immunol.">
        <title>Early steps in the European eel (Anguilla anguilla)-Vibrio vulnificus interaction in the gills: Role of the RtxA13 toxin.</title>
        <authorList>
            <person name="Callol A."/>
            <person name="Pajuelo D."/>
            <person name="Ebbesson L."/>
            <person name="Teles M."/>
            <person name="MacKenzie S."/>
            <person name="Amaro C."/>
        </authorList>
    </citation>
    <scope>NUCLEOTIDE SEQUENCE</scope>
</reference>
<dbReference type="EMBL" id="GBXM01073378">
    <property type="protein sequence ID" value="JAH35199.1"/>
    <property type="molecule type" value="Transcribed_RNA"/>
</dbReference>
<dbReference type="PROSITE" id="PS50290">
    <property type="entry name" value="PI3_4_KINASE_3"/>
    <property type="match status" value="1"/>
</dbReference>
<dbReference type="InterPro" id="IPR036940">
    <property type="entry name" value="PI3/4_kinase_cat_sf"/>
</dbReference>
<dbReference type="EMBL" id="GBXM01066723">
    <property type="protein sequence ID" value="JAH41854.1"/>
    <property type="molecule type" value="Transcribed_RNA"/>
</dbReference>
<proteinExistence type="predicted"/>
<accession>A0A0E9S170</accession>
<dbReference type="InterPro" id="IPR011009">
    <property type="entry name" value="Kinase-like_dom_sf"/>
</dbReference>
<evidence type="ECO:0000313" key="2">
    <source>
        <dbReference type="EMBL" id="JAH35199.1"/>
    </source>
</evidence>
<dbReference type="SUPFAM" id="SSF56112">
    <property type="entry name" value="Protein kinase-like (PK-like)"/>
    <property type="match status" value="1"/>
</dbReference>
<dbReference type="Gene3D" id="1.10.1070.11">
    <property type="entry name" value="Phosphatidylinositol 3-/4-kinase, catalytic domain"/>
    <property type="match status" value="1"/>
</dbReference>
<name>A0A0E9S170_ANGAN</name>
<protein>
    <recommendedName>
        <fullName evidence="1">PI3K/PI4K catalytic domain-containing protein</fullName>
    </recommendedName>
</protein>
<dbReference type="AlphaFoldDB" id="A0A0E9S170"/>
<sequence length="64" mass="7369">MLTAGLPELTSVKDIQYLKDSLALGKTDEEALKQFRQKFDEALRESWTTKVNWMAHNVAKDDRS</sequence>
<evidence type="ECO:0000259" key="1">
    <source>
        <dbReference type="PROSITE" id="PS50290"/>
    </source>
</evidence>